<accession>K6V3Q8</accession>
<evidence type="ECO:0000313" key="2">
    <source>
        <dbReference type="Proteomes" id="UP000006319"/>
    </source>
</evidence>
<organism evidence="1 2">
    <name type="scientific">Plasmodium cynomolgi (strain B)</name>
    <dbReference type="NCBI Taxonomy" id="1120755"/>
    <lineage>
        <taxon>Eukaryota</taxon>
        <taxon>Sar</taxon>
        <taxon>Alveolata</taxon>
        <taxon>Apicomplexa</taxon>
        <taxon>Aconoidasida</taxon>
        <taxon>Haemosporida</taxon>
        <taxon>Plasmodiidae</taxon>
        <taxon>Plasmodium</taxon>
        <taxon>Plasmodium (Plasmodium)</taxon>
    </lineage>
</organism>
<sequence length="207" mass="24671">DPFLEDIWNKYKFDDNVNNEDVQRFLPLCNSNVVHSDLTSVIEQIIICTKLLRNLKEAKNRSIPRDEDYIDCYYIYYWLYYKMKVHSISYDIIYNILAKSNNIIRERNNDFLDCSSYMLNDGLREQEESVMLKIFNNNIDVTKKILNEKCASDICSCKRFIKPFLDSYRSMPNNYPKDCKVGGSIDSTCLAVKRFKENYEKYRSEKK</sequence>
<dbReference type="EMBL" id="DF158389">
    <property type="protein sequence ID" value="GAB69990.1"/>
    <property type="molecule type" value="Genomic_DNA"/>
</dbReference>
<dbReference type="GeneID" id="14696541"/>
<dbReference type="RefSeq" id="XP_004228217.1">
    <property type="nucleotide sequence ID" value="XM_004228169.1"/>
</dbReference>
<evidence type="ECO:0008006" key="3">
    <source>
        <dbReference type="Google" id="ProtNLM"/>
    </source>
</evidence>
<dbReference type="VEuPathDB" id="PlasmoDB:PCYB_007390"/>
<reference evidence="1 2" key="1">
    <citation type="journal article" date="2012" name="Nat. Genet.">
        <title>Plasmodium cynomolgi genome sequences provide insight into Plasmodium vivax and the monkey malaria clade.</title>
        <authorList>
            <person name="Tachibana S."/>
            <person name="Sullivan S.A."/>
            <person name="Kawai S."/>
            <person name="Nakamura S."/>
            <person name="Kim H.R."/>
            <person name="Goto N."/>
            <person name="Arisue N."/>
            <person name="Palacpac N.M.Q."/>
            <person name="Honma H."/>
            <person name="Yagi M."/>
            <person name="Tougan T."/>
            <person name="Katakai Y."/>
            <person name="Kaneko O."/>
            <person name="Mita T."/>
            <person name="Kita K."/>
            <person name="Yasutomi Y."/>
            <person name="Sutton P.L."/>
            <person name="Shakhbatyan R."/>
            <person name="Horii T."/>
            <person name="Yasunaga T."/>
            <person name="Barnwell J.W."/>
            <person name="Escalante A.A."/>
            <person name="Carlton J.M."/>
            <person name="Tanabe K."/>
        </authorList>
    </citation>
    <scope>NUCLEOTIDE SEQUENCE [LARGE SCALE GENOMIC DNA]</scope>
    <source>
        <strain evidence="1 2">B</strain>
    </source>
</reference>
<dbReference type="KEGG" id="pcy:PCYB_007390"/>
<gene>
    <name evidence="1" type="ORF">PCYB_007390</name>
</gene>
<feature type="non-terminal residue" evidence="1">
    <location>
        <position position="207"/>
    </location>
</feature>
<proteinExistence type="predicted"/>
<feature type="non-terminal residue" evidence="1">
    <location>
        <position position="1"/>
    </location>
</feature>
<keyword evidence="2" id="KW-1185">Reference proteome</keyword>
<dbReference type="AlphaFoldDB" id="K6V3Q8"/>
<dbReference type="Proteomes" id="UP000006319">
    <property type="component" value="Unassembled WGS sequence"/>
</dbReference>
<name>K6V3Q8_PLACD</name>
<evidence type="ECO:0000313" key="1">
    <source>
        <dbReference type="EMBL" id="GAB69990.1"/>
    </source>
</evidence>
<protein>
    <recommendedName>
        <fullName evidence="3">CYIR protein</fullName>
    </recommendedName>
</protein>